<name>A0A1L7I2C9_9FLAO</name>
<dbReference type="RefSeq" id="WP_083643611.1">
    <property type="nucleotide sequence ID" value="NZ_AMRU01000002.1"/>
</dbReference>
<dbReference type="Proteomes" id="UP000186230">
    <property type="component" value="Chromosome"/>
</dbReference>
<dbReference type="InterPro" id="IPR025877">
    <property type="entry name" value="MobA-like_NTP_Trfase"/>
</dbReference>
<dbReference type="CDD" id="cd04182">
    <property type="entry name" value="GT_2_like_f"/>
    <property type="match status" value="1"/>
</dbReference>
<sequence length="202" mass="22572">MSNQQKIGVIILAAGESKRLGRPKQLVRFRDQYLLDHALKVAGSIDFVTKTLILGANYSAITKQIQKHSFAVVQNEHWQEGMASSIRKGVEGSLKNCPKLEQIMILVGDQPFVNRQHLHNLIDSQLQNNSEASFSEYGGNLGVPAIFSARLFPELLRLKGDHGAKKLLFKSNLEYSTVKLEGGHFDVDTEADVERLKAMEQE</sequence>
<evidence type="ECO:0000313" key="1">
    <source>
        <dbReference type="EMBL" id="APU67767.1"/>
    </source>
</evidence>
<dbReference type="STRING" id="1229726.GRFL_1043"/>
<dbReference type="PANTHER" id="PTHR43777">
    <property type="entry name" value="MOLYBDENUM COFACTOR CYTIDYLYLTRANSFERASE"/>
    <property type="match status" value="1"/>
</dbReference>
<dbReference type="SUPFAM" id="SSF53448">
    <property type="entry name" value="Nucleotide-diphospho-sugar transferases"/>
    <property type="match status" value="1"/>
</dbReference>
<proteinExistence type="predicted"/>
<dbReference type="Pfam" id="PF12804">
    <property type="entry name" value="NTP_transf_3"/>
    <property type="match status" value="1"/>
</dbReference>
<organism evidence="1 2">
    <name type="scientific">Christiangramia flava JLT2011</name>
    <dbReference type="NCBI Taxonomy" id="1229726"/>
    <lineage>
        <taxon>Bacteria</taxon>
        <taxon>Pseudomonadati</taxon>
        <taxon>Bacteroidota</taxon>
        <taxon>Flavobacteriia</taxon>
        <taxon>Flavobacteriales</taxon>
        <taxon>Flavobacteriaceae</taxon>
        <taxon>Christiangramia</taxon>
    </lineage>
</organism>
<keyword evidence="1" id="KW-0808">Transferase</keyword>
<keyword evidence="2" id="KW-1185">Reference proteome</keyword>
<dbReference type="OrthoDB" id="9779263at2"/>
<evidence type="ECO:0000313" key="2">
    <source>
        <dbReference type="Proteomes" id="UP000186230"/>
    </source>
</evidence>
<dbReference type="AlphaFoldDB" id="A0A1L7I2C9"/>
<gene>
    <name evidence="1" type="ORF">GRFL_1043</name>
</gene>
<reference evidence="1 2" key="1">
    <citation type="submission" date="2016-07" db="EMBL/GenBank/DDBJ databases">
        <title>Multi-omics approach to identify versatile polysaccharide utilization systems of a marine flavobacterium Gramella flava.</title>
        <authorList>
            <person name="Tang K."/>
        </authorList>
    </citation>
    <scope>NUCLEOTIDE SEQUENCE [LARGE SCALE GENOMIC DNA]</scope>
    <source>
        <strain evidence="1 2">JLT2011</strain>
    </source>
</reference>
<dbReference type="Gene3D" id="3.90.550.10">
    <property type="entry name" value="Spore Coat Polysaccharide Biosynthesis Protein SpsA, Chain A"/>
    <property type="match status" value="1"/>
</dbReference>
<dbReference type="KEGG" id="gfl:GRFL_1043"/>
<dbReference type="EMBL" id="CP016359">
    <property type="protein sequence ID" value="APU67767.1"/>
    <property type="molecule type" value="Genomic_DNA"/>
</dbReference>
<dbReference type="GO" id="GO:0016779">
    <property type="term" value="F:nucleotidyltransferase activity"/>
    <property type="evidence" value="ECO:0007669"/>
    <property type="project" value="UniProtKB-KW"/>
</dbReference>
<dbReference type="PANTHER" id="PTHR43777:SF1">
    <property type="entry name" value="MOLYBDENUM COFACTOR CYTIDYLYLTRANSFERASE"/>
    <property type="match status" value="1"/>
</dbReference>
<protein>
    <submittedName>
        <fullName evidence="1">CTP:molybdopterin cytidylyltransferase</fullName>
    </submittedName>
</protein>
<dbReference type="InterPro" id="IPR029044">
    <property type="entry name" value="Nucleotide-diphossugar_trans"/>
</dbReference>
<keyword evidence="1" id="KW-0548">Nucleotidyltransferase</keyword>
<accession>A0A1L7I2C9</accession>